<protein>
    <submittedName>
        <fullName evidence="2">Outer membrane beta-barrel protein</fullName>
    </submittedName>
</protein>
<dbReference type="SUPFAM" id="SSF56925">
    <property type="entry name" value="OMPA-like"/>
    <property type="match status" value="1"/>
</dbReference>
<evidence type="ECO:0000256" key="1">
    <source>
        <dbReference type="SAM" id="SignalP"/>
    </source>
</evidence>
<keyword evidence="1" id="KW-0732">Signal</keyword>
<feature type="chain" id="PRO_5046201041" evidence="1">
    <location>
        <begin position="19"/>
        <end position="175"/>
    </location>
</feature>
<sequence length="175" mass="19070">MKKLLLCVALVVSTIATAQKGSILVGGNVEYSSEKIGDTRNESFNFSPTFGYQLNQNWTTGINATIGSVKMEDTKSNNQKVGGFIRYAKPLGETFAVYADLGTGYQQNSINDAKGIYVYVAPALFINMKDGFGLNFSIGGINYDNIDGKNDPRQEKFGFNFGKTVNIGISKNFTL</sequence>
<feature type="signal peptide" evidence="1">
    <location>
        <begin position="1"/>
        <end position="18"/>
    </location>
</feature>
<dbReference type="EMBL" id="JBHMEX010000043">
    <property type="protein sequence ID" value="MFB9065280.1"/>
    <property type="molecule type" value="Genomic_DNA"/>
</dbReference>
<organism evidence="2 3">
    <name type="scientific">Flavobacterium branchiarum</name>
    <dbReference type="NCBI Taxonomy" id="1114870"/>
    <lineage>
        <taxon>Bacteria</taxon>
        <taxon>Pseudomonadati</taxon>
        <taxon>Bacteroidota</taxon>
        <taxon>Flavobacteriia</taxon>
        <taxon>Flavobacteriales</taxon>
        <taxon>Flavobacteriaceae</taxon>
        <taxon>Flavobacterium</taxon>
    </lineage>
</organism>
<reference evidence="2 3" key="1">
    <citation type="submission" date="2024-09" db="EMBL/GenBank/DDBJ databases">
        <authorList>
            <person name="Sun Q."/>
            <person name="Mori K."/>
        </authorList>
    </citation>
    <scope>NUCLEOTIDE SEQUENCE [LARGE SCALE GENOMIC DNA]</scope>
    <source>
        <strain evidence="2 3">CECT 7908</strain>
    </source>
</reference>
<evidence type="ECO:0000313" key="2">
    <source>
        <dbReference type="EMBL" id="MFB9065280.1"/>
    </source>
</evidence>
<dbReference type="RefSeq" id="WP_290260395.1">
    <property type="nucleotide sequence ID" value="NZ_JAUFQQ010000003.1"/>
</dbReference>
<accession>A0ABV5FP13</accession>
<evidence type="ECO:0000313" key="3">
    <source>
        <dbReference type="Proteomes" id="UP001589589"/>
    </source>
</evidence>
<keyword evidence="3" id="KW-1185">Reference proteome</keyword>
<proteinExistence type="predicted"/>
<name>A0ABV5FP13_9FLAO</name>
<gene>
    <name evidence="2" type="ORF">ACFFUQ_14735</name>
</gene>
<dbReference type="Proteomes" id="UP001589589">
    <property type="component" value="Unassembled WGS sequence"/>
</dbReference>
<comment type="caution">
    <text evidence="2">The sequence shown here is derived from an EMBL/GenBank/DDBJ whole genome shotgun (WGS) entry which is preliminary data.</text>
</comment>
<dbReference type="InterPro" id="IPR011250">
    <property type="entry name" value="OMP/PagP_B-barrel"/>
</dbReference>